<dbReference type="AlphaFoldDB" id="A0A1U7HE39"/>
<dbReference type="EMBL" id="MRCB01000017">
    <property type="protein sequence ID" value="OKH21824.1"/>
    <property type="molecule type" value="Genomic_DNA"/>
</dbReference>
<evidence type="ECO:0000313" key="8">
    <source>
        <dbReference type="EMBL" id="OKH21824.1"/>
    </source>
</evidence>
<sequence length="46" mass="5396">MQSFFKYLTLAPIMAILSLVIVFVVFIELNYFYPGLQYGTYFHSLP</sequence>
<evidence type="ECO:0000313" key="9">
    <source>
        <dbReference type="Proteomes" id="UP000186868"/>
    </source>
</evidence>
<keyword evidence="4 7" id="KW-1133">Transmembrane helix</keyword>
<gene>
    <name evidence="8" type="ORF">NIES593_14190</name>
</gene>
<evidence type="ECO:0000256" key="7">
    <source>
        <dbReference type="SAM" id="Phobius"/>
    </source>
</evidence>
<proteinExistence type="inferred from homology"/>
<comment type="caution">
    <text evidence="8">The sequence shown here is derived from an EMBL/GenBank/DDBJ whole genome shotgun (WGS) entry which is preliminary data.</text>
</comment>
<keyword evidence="3 7" id="KW-0812">Transmembrane</keyword>
<reference evidence="8 9" key="1">
    <citation type="submission" date="2016-11" db="EMBL/GenBank/DDBJ databases">
        <title>Draft Genome Sequences of Nine Cyanobacterial Strains from Diverse Habitats.</title>
        <authorList>
            <person name="Zhu T."/>
            <person name="Hou S."/>
            <person name="Lu X."/>
            <person name="Hess W.R."/>
        </authorList>
    </citation>
    <scope>NUCLEOTIDE SEQUENCE [LARGE SCALE GENOMIC DNA]</scope>
    <source>
        <strain evidence="8 9">NIES-593</strain>
    </source>
</reference>
<dbReference type="Gene3D" id="1.20.5.510">
    <property type="entry name" value="Single helix bin"/>
    <property type="match status" value="1"/>
</dbReference>
<evidence type="ECO:0000256" key="3">
    <source>
        <dbReference type="ARBA" id="ARBA00022692"/>
    </source>
</evidence>
<dbReference type="GO" id="GO:0009522">
    <property type="term" value="C:photosystem I"/>
    <property type="evidence" value="ECO:0007669"/>
    <property type="project" value="InterPro"/>
</dbReference>
<dbReference type="SUPFAM" id="SSF81544">
    <property type="entry name" value="Subunit IX of photosystem I reaction centre, PsaJ"/>
    <property type="match status" value="1"/>
</dbReference>
<name>A0A1U7HE39_9CYAN</name>
<evidence type="ECO:0000256" key="6">
    <source>
        <dbReference type="ARBA" id="ARBA00023136"/>
    </source>
</evidence>
<keyword evidence="9" id="KW-1185">Reference proteome</keyword>
<accession>A0A1U7HE39</accession>
<keyword evidence="5" id="KW-0793">Thylakoid</keyword>
<dbReference type="Pfam" id="PF01701">
    <property type="entry name" value="PSI_PsaJ"/>
    <property type="match status" value="1"/>
</dbReference>
<evidence type="ECO:0000256" key="4">
    <source>
        <dbReference type="ARBA" id="ARBA00022989"/>
    </source>
</evidence>
<feature type="transmembrane region" description="Helical" evidence="7">
    <location>
        <begin position="7"/>
        <end position="27"/>
    </location>
</feature>
<comment type="similarity">
    <text evidence="2">Belongs to the PsaJ family.</text>
</comment>
<dbReference type="GO" id="GO:0031676">
    <property type="term" value="C:plasma membrane-derived thylakoid membrane"/>
    <property type="evidence" value="ECO:0007669"/>
    <property type="project" value="UniProtKB-SubCell"/>
</dbReference>
<evidence type="ECO:0000256" key="5">
    <source>
        <dbReference type="ARBA" id="ARBA00023078"/>
    </source>
</evidence>
<dbReference type="InterPro" id="IPR036062">
    <property type="entry name" value="PSI_PsaJ_sf"/>
</dbReference>
<dbReference type="STRING" id="1921803.NIES593_14190"/>
<evidence type="ECO:0000256" key="2">
    <source>
        <dbReference type="ARBA" id="ARBA00006318"/>
    </source>
</evidence>
<comment type="subcellular location">
    <subcellularLocation>
        <location evidence="1">Cellular thylakoid membrane</location>
        <topology evidence="1">Single-pass membrane protein</topology>
    </subcellularLocation>
</comment>
<organism evidence="8 9">
    <name type="scientific">Hydrococcus rivularis NIES-593</name>
    <dbReference type="NCBI Taxonomy" id="1921803"/>
    <lineage>
        <taxon>Bacteria</taxon>
        <taxon>Bacillati</taxon>
        <taxon>Cyanobacteriota</taxon>
        <taxon>Cyanophyceae</taxon>
        <taxon>Pleurocapsales</taxon>
        <taxon>Hydrococcaceae</taxon>
        <taxon>Hydrococcus</taxon>
    </lineage>
</organism>
<keyword evidence="6 7" id="KW-0472">Membrane</keyword>
<dbReference type="InterPro" id="IPR002615">
    <property type="entry name" value="PSI_PsaJ"/>
</dbReference>
<evidence type="ECO:0000256" key="1">
    <source>
        <dbReference type="ARBA" id="ARBA00004376"/>
    </source>
</evidence>
<dbReference type="GO" id="GO:0015979">
    <property type="term" value="P:photosynthesis"/>
    <property type="evidence" value="ECO:0007669"/>
    <property type="project" value="InterPro"/>
</dbReference>
<dbReference type="Proteomes" id="UP000186868">
    <property type="component" value="Unassembled WGS sequence"/>
</dbReference>
<dbReference type="RefSeq" id="WP_073600214.1">
    <property type="nucleotide sequence ID" value="NZ_MRCB01000017.1"/>
</dbReference>
<protein>
    <submittedName>
        <fullName evidence="8">Photosystem I reaction center subunit IX</fullName>
    </submittedName>
</protein>